<keyword evidence="4" id="KW-1134">Transmembrane beta strand</keyword>
<evidence type="ECO:0000256" key="6">
    <source>
        <dbReference type="ARBA" id="ARBA00023136"/>
    </source>
</evidence>
<dbReference type="RefSeq" id="WP_010414993.1">
    <property type="nucleotide sequence ID" value="NZ_MCRM02000009.1"/>
</dbReference>
<evidence type="ECO:0000256" key="2">
    <source>
        <dbReference type="ARBA" id="ARBA00007613"/>
    </source>
</evidence>
<keyword evidence="5" id="KW-0812">Transmembrane</keyword>
<dbReference type="Pfam" id="PF02321">
    <property type="entry name" value="OEP"/>
    <property type="match status" value="1"/>
</dbReference>
<evidence type="ECO:0000256" key="7">
    <source>
        <dbReference type="ARBA" id="ARBA00023237"/>
    </source>
</evidence>
<evidence type="ECO:0000256" key="1">
    <source>
        <dbReference type="ARBA" id="ARBA00004442"/>
    </source>
</evidence>
<name>A0ABX4YIF3_9LEPT</name>
<dbReference type="Gene3D" id="1.20.1600.10">
    <property type="entry name" value="Outer membrane efflux proteins (OEP)"/>
    <property type="match status" value="1"/>
</dbReference>
<dbReference type="PANTHER" id="PTHR30026:SF20">
    <property type="entry name" value="OUTER MEMBRANE PROTEIN TOLC"/>
    <property type="match status" value="1"/>
</dbReference>
<dbReference type="EMBL" id="MCRM02000009">
    <property type="protein sequence ID" value="PNV75063.1"/>
    <property type="molecule type" value="Genomic_DNA"/>
</dbReference>
<evidence type="ECO:0000256" key="3">
    <source>
        <dbReference type="ARBA" id="ARBA00022448"/>
    </source>
</evidence>
<comment type="subcellular location">
    <subcellularLocation>
        <location evidence="1">Cell outer membrane</location>
    </subcellularLocation>
</comment>
<reference evidence="8" key="1">
    <citation type="submission" date="2018-01" db="EMBL/GenBank/DDBJ databases">
        <title>Genomic characterization of Leptospira inadai serogroup Lyme isolated from captured rat in Brazil and comparative analysis with human reference strain.</title>
        <authorList>
            <person name="Moreno L.Z."/>
            <person name="Loureiro A.P."/>
            <person name="Miraglia F."/>
            <person name="Kremer F.S."/>
            <person name="Eslabao M.R."/>
            <person name="Dellagostin O.A."/>
            <person name="Lilenbaum W."/>
            <person name="Moreno A.M."/>
        </authorList>
    </citation>
    <scope>NUCLEOTIDE SEQUENCE [LARGE SCALE GENOMIC DNA]</scope>
    <source>
        <strain evidence="8">M34/99</strain>
    </source>
</reference>
<accession>A0ABX4YIF3</accession>
<evidence type="ECO:0000256" key="5">
    <source>
        <dbReference type="ARBA" id="ARBA00022692"/>
    </source>
</evidence>
<dbReference type="InterPro" id="IPR051906">
    <property type="entry name" value="TolC-like"/>
</dbReference>
<organism evidence="8 9">
    <name type="scientific">Leptospira inadai serovar Lyme</name>
    <dbReference type="NCBI Taxonomy" id="293084"/>
    <lineage>
        <taxon>Bacteria</taxon>
        <taxon>Pseudomonadati</taxon>
        <taxon>Spirochaetota</taxon>
        <taxon>Spirochaetia</taxon>
        <taxon>Leptospirales</taxon>
        <taxon>Leptospiraceae</taxon>
        <taxon>Leptospira</taxon>
    </lineage>
</organism>
<evidence type="ECO:0000256" key="4">
    <source>
        <dbReference type="ARBA" id="ARBA00022452"/>
    </source>
</evidence>
<proteinExistence type="inferred from homology"/>
<dbReference type="InterPro" id="IPR003423">
    <property type="entry name" value="OMP_efflux"/>
</dbReference>
<gene>
    <name evidence="8" type="ORF">BES34_010920</name>
</gene>
<keyword evidence="3" id="KW-0813">Transport</keyword>
<keyword evidence="6" id="KW-0472">Membrane</keyword>
<dbReference type="Proteomes" id="UP000094669">
    <property type="component" value="Unassembled WGS sequence"/>
</dbReference>
<protein>
    <submittedName>
        <fullName evidence="8">TolC family protein</fullName>
    </submittedName>
</protein>
<dbReference type="PANTHER" id="PTHR30026">
    <property type="entry name" value="OUTER MEMBRANE PROTEIN TOLC"/>
    <property type="match status" value="1"/>
</dbReference>
<keyword evidence="9" id="KW-1185">Reference proteome</keyword>
<sequence length="512" mass="57662">MISYRILDKKVLFFLPICIWFGLHFFVSCASTTSLTSTEVKLKDGVIEDNLKQVTGVTTQDVERASSRYAVSLDDLYILAVERTERIALKNETTEQAEAQKWGQFAGFFPTLSYVYNKFYTTPPVHPTPTASLAQQISADNQLQANLDKYGPGALLIPSSSGGTSTTISPTATAGSRILLSVPINTMITSFLSFKSAKFTTEQRRLEAKHEAGRMYLELAQAYFNFLMLEENLRFAQQTLDLTLEDVQERRRLYSLGRIMRSELLSAETRLSNAEASLGDTKFQLEQIRITLFTMAGSEPTLKVAGYQANNLPDPPVDREPGEFLSKRYDVLASDKSLKASEWNKSVAMTNVYMPSIAFNNYYSFPTPGTTYNKDIVTQFQVTVPLTPFAQLENYRAADSQRKQAKLTMSQTRRTASQEIRNAFEAYKNSQRLLTIYEKAHTLAQETAQSQVASYRTGRTSRIESITARLSALTSEMTYRRMLHQHNLNRIVVGVTIGEVPRLPAEKESKED</sequence>
<evidence type="ECO:0000313" key="8">
    <source>
        <dbReference type="EMBL" id="PNV75063.1"/>
    </source>
</evidence>
<dbReference type="SUPFAM" id="SSF56954">
    <property type="entry name" value="Outer membrane efflux proteins (OEP)"/>
    <property type="match status" value="1"/>
</dbReference>
<keyword evidence="7" id="KW-0998">Cell outer membrane</keyword>
<comment type="caution">
    <text evidence="8">The sequence shown here is derived from an EMBL/GenBank/DDBJ whole genome shotgun (WGS) entry which is preliminary data.</text>
</comment>
<dbReference type="PROSITE" id="PS51257">
    <property type="entry name" value="PROKAR_LIPOPROTEIN"/>
    <property type="match status" value="1"/>
</dbReference>
<comment type="similarity">
    <text evidence="2">Belongs to the outer membrane factor (OMF) (TC 1.B.17) family.</text>
</comment>
<evidence type="ECO:0000313" key="9">
    <source>
        <dbReference type="Proteomes" id="UP000094669"/>
    </source>
</evidence>